<evidence type="ECO:0008006" key="2">
    <source>
        <dbReference type="Google" id="ProtNLM"/>
    </source>
</evidence>
<dbReference type="AlphaFoldDB" id="A0AB39KYL5"/>
<evidence type="ECO:0000313" key="1">
    <source>
        <dbReference type="EMBL" id="XDO98363.1"/>
    </source>
</evidence>
<name>A0AB39KYL5_9CAUL</name>
<organism evidence="1">
    <name type="scientific">Caulobacter sp. 73W</name>
    <dbReference type="NCBI Taxonomy" id="3161137"/>
    <lineage>
        <taxon>Bacteria</taxon>
        <taxon>Pseudomonadati</taxon>
        <taxon>Pseudomonadota</taxon>
        <taxon>Alphaproteobacteria</taxon>
        <taxon>Caulobacterales</taxon>
        <taxon>Caulobacteraceae</taxon>
        <taxon>Caulobacter</taxon>
    </lineage>
</organism>
<reference evidence="1" key="1">
    <citation type="submission" date="2024-06" db="EMBL/GenBank/DDBJ databases">
        <title>Caulobacter inopinatus, sp. nov.</title>
        <authorList>
            <person name="Donachie S.P."/>
        </authorList>
    </citation>
    <scope>NUCLEOTIDE SEQUENCE</scope>
    <source>
        <strain evidence="1">73W</strain>
    </source>
</reference>
<dbReference type="EMBL" id="CP158375">
    <property type="protein sequence ID" value="XDO98363.1"/>
    <property type="molecule type" value="Genomic_DNA"/>
</dbReference>
<dbReference type="RefSeq" id="WP_369062207.1">
    <property type="nucleotide sequence ID" value="NZ_CP158375.1"/>
</dbReference>
<gene>
    <name evidence="1" type="ORF">ABOZ73_08105</name>
</gene>
<accession>A0AB39KYL5</accession>
<sequence length="172" mass="18282">MIAHFSIPAADPKTVCEVFGQIIDGMVMPFPVVDGAWVAIANDGSGLGVEVFPQEAVHHQGEGVSDGSAAQGPFVMPWETQIRHDGSAQTASGFHVAITSKLSAEEIIALGQAHGWRAVHCERGGVFDLVELWIENRALVEVLPPKGAERYHAFYTPQVAGRMFAGPPPSAA</sequence>
<proteinExistence type="predicted"/>
<protein>
    <recommendedName>
        <fullName evidence="2">VOC domain-containing protein</fullName>
    </recommendedName>
</protein>